<keyword evidence="2" id="KW-0732">Signal</keyword>
<feature type="chain" id="PRO_5002846768" evidence="2">
    <location>
        <begin position="24"/>
        <end position="240"/>
    </location>
</feature>
<dbReference type="Pfam" id="PF05239">
    <property type="entry name" value="PRC"/>
    <property type="match status" value="1"/>
</dbReference>
<dbReference type="RefSeq" id="WP_012565960.1">
    <property type="nucleotide sequence ID" value="NC_011420.2"/>
</dbReference>
<protein>
    <submittedName>
        <fullName evidence="4">PRC1_-barrel domain protein</fullName>
    </submittedName>
</protein>
<feature type="compositionally biased region" description="Low complexity" evidence="1">
    <location>
        <begin position="47"/>
        <end position="57"/>
    </location>
</feature>
<dbReference type="Proteomes" id="UP000001591">
    <property type="component" value="Chromosome"/>
</dbReference>
<evidence type="ECO:0000313" key="4">
    <source>
        <dbReference type="EMBL" id="ACI98169.1"/>
    </source>
</evidence>
<reference evidence="4 5" key="1">
    <citation type="journal article" date="2010" name="BMC Genomics">
        <title>Metabolic flexibility revealed in the genome of the cyst-forming alpha-1 proteobacterium Rhodospirillum centenum.</title>
        <authorList>
            <person name="Lu Y.K."/>
            <person name="Marden J."/>
            <person name="Han M."/>
            <person name="Swingley W.D."/>
            <person name="Mastrian S.D."/>
            <person name="Chowdhury S.R."/>
            <person name="Hao J."/>
            <person name="Helmy T."/>
            <person name="Kim S."/>
            <person name="Kurdoglu A.A."/>
            <person name="Matthies H.J."/>
            <person name="Rollo D."/>
            <person name="Stothard P."/>
            <person name="Blankenship R.E."/>
            <person name="Bauer C.E."/>
            <person name="Touchman J.W."/>
        </authorList>
    </citation>
    <scope>NUCLEOTIDE SEQUENCE [LARGE SCALE GENOMIC DNA]</scope>
    <source>
        <strain evidence="5">ATCC 51521 / SW</strain>
    </source>
</reference>
<dbReference type="AlphaFoldDB" id="B6IRT3"/>
<dbReference type="EMBL" id="CP000613">
    <property type="protein sequence ID" value="ACI98169.1"/>
    <property type="molecule type" value="Genomic_DNA"/>
</dbReference>
<sequence length="240" mass="25907">MTMARLPIAAALLLALPGTAAFAQDRTQDQGQGNQTVTRAQQETEIQVRQPQPQVQVAPPPGGPVKAETQSGQANIQIRRAEANIQVETAEPQVVVEQAQEKPQVRIERMNRHEASLYDAGLDRQKLIGLDVVDQGGDDVGEVHDLVLAKSGSIESLVVQTSTGFLGMNERLVAVPFNTVRVGPDGDQVRLPLSAETLRDSPDFSYDGQRQVMLGPDEEREKRPSAGQPPAQGQQPGQGQ</sequence>
<feature type="region of interest" description="Disordered" evidence="1">
    <location>
        <begin position="25"/>
        <end position="68"/>
    </location>
</feature>
<dbReference type="PANTHER" id="PTHR36505">
    <property type="entry name" value="BLR1072 PROTEIN"/>
    <property type="match status" value="1"/>
</dbReference>
<feature type="compositionally biased region" description="Low complexity" evidence="1">
    <location>
        <begin position="226"/>
        <end position="240"/>
    </location>
</feature>
<evidence type="ECO:0000259" key="3">
    <source>
        <dbReference type="Pfam" id="PF05239"/>
    </source>
</evidence>
<feature type="compositionally biased region" description="Polar residues" evidence="1">
    <location>
        <begin position="29"/>
        <end position="45"/>
    </location>
</feature>
<dbReference type="InterPro" id="IPR027275">
    <property type="entry name" value="PRC-brl_dom"/>
</dbReference>
<organism evidence="4 5">
    <name type="scientific">Rhodospirillum centenum (strain ATCC 51521 / SW)</name>
    <dbReference type="NCBI Taxonomy" id="414684"/>
    <lineage>
        <taxon>Bacteria</taxon>
        <taxon>Pseudomonadati</taxon>
        <taxon>Pseudomonadota</taxon>
        <taxon>Alphaproteobacteria</taxon>
        <taxon>Rhodospirillales</taxon>
        <taxon>Rhodospirillaceae</taxon>
        <taxon>Rhodospirillum</taxon>
    </lineage>
</organism>
<feature type="signal peptide" evidence="2">
    <location>
        <begin position="1"/>
        <end position="23"/>
    </location>
</feature>
<name>B6IRT3_RHOCS</name>
<evidence type="ECO:0000256" key="1">
    <source>
        <dbReference type="SAM" id="MobiDB-lite"/>
    </source>
</evidence>
<keyword evidence="5" id="KW-1185">Reference proteome</keyword>
<proteinExistence type="predicted"/>
<dbReference type="KEGG" id="rce:RC1_0738"/>
<dbReference type="HOGENOM" id="CLU_1155660_0_0_5"/>
<dbReference type="eggNOG" id="COG1873">
    <property type="taxonomic scope" value="Bacteria"/>
</dbReference>
<dbReference type="Gene3D" id="2.30.30.240">
    <property type="entry name" value="PRC-barrel domain"/>
    <property type="match status" value="1"/>
</dbReference>
<dbReference type="STRING" id="414684.RC1_0738"/>
<dbReference type="InterPro" id="IPR011033">
    <property type="entry name" value="PRC_barrel-like_sf"/>
</dbReference>
<dbReference type="OrthoDB" id="8021018at2"/>
<accession>B6IRT3</accession>
<gene>
    <name evidence="4" type="ordered locus">RC1_0738</name>
</gene>
<dbReference type="SUPFAM" id="SSF50346">
    <property type="entry name" value="PRC-barrel domain"/>
    <property type="match status" value="1"/>
</dbReference>
<evidence type="ECO:0000256" key="2">
    <source>
        <dbReference type="SAM" id="SignalP"/>
    </source>
</evidence>
<feature type="region of interest" description="Disordered" evidence="1">
    <location>
        <begin position="196"/>
        <end position="240"/>
    </location>
</feature>
<dbReference type="PANTHER" id="PTHR36505:SF1">
    <property type="entry name" value="BLR1072 PROTEIN"/>
    <property type="match status" value="1"/>
</dbReference>
<feature type="domain" description="PRC-barrel" evidence="3">
    <location>
        <begin position="125"/>
        <end position="185"/>
    </location>
</feature>
<evidence type="ECO:0000313" key="5">
    <source>
        <dbReference type="Proteomes" id="UP000001591"/>
    </source>
</evidence>